<dbReference type="Pfam" id="PF07562">
    <property type="entry name" value="NCD3G"/>
    <property type="match status" value="1"/>
</dbReference>
<keyword evidence="7" id="KW-0297">G-protein coupled receptor</keyword>
<dbReference type="Ensembl" id="ENSECRT00000016859.1">
    <property type="protein sequence ID" value="ENSECRP00000016564.1"/>
    <property type="gene ID" value="ENSECRG00000011022.1"/>
</dbReference>
<keyword evidence="8 12" id="KW-0472">Membrane</keyword>
<proteinExistence type="inferred from homology"/>
<evidence type="ECO:0000256" key="10">
    <source>
        <dbReference type="ARBA" id="ARBA00023180"/>
    </source>
</evidence>
<sequence>MIHILYAALYLRMLNAALYASEPSCKVQGTFQLNSLYKKGDIMLGGIFEISTKTIVPDLSFQMKPGQWRYISIFQRAQTMIFAIEEINRNPSFLPNITLGYRIIDNCEKLPIALRAAAALVGGLDDISMDFNCKGSPPVLAIVGDPTSTNSIALSRILSLFRMPLISYYATCACLSNKQEHPSFFRTIPSDTFQVKAMIEILKHFGWTWVGAIASEDDYGQNAMAELSEQIKSIGCLSFVETIPKVNQKMKIIKILETIKISTVNVIIVFASGVDISALVKEVVSNNIIGKQWIASDAWSTTHSLATKENFASFGGTIGITVRRGEIPGLESFLVQLHPNTYPNNTLIIQFWEAMFGCTFQQNINNQTSSSLGQNKICTGDEDIQSKKTPYSDVSQLRGSYNVYKAVYALGYALHNAMNCEYGKGPFMKNSCVDVTSMQPWQLFHYLKYVNFTNHLGERVAFDKNGDVLAVYDILNWQWDEDGSVKIKTVGLFDMTAPSGKELLMNESSIFWNFDSGKVPESICSKSCLPGTRKATKKGKPICCFDCVPCADGAVSHQTDAIECIQCPEEFWSNPGRNLCVLREVEFLSYSDAMGITLSTTALSGASFSVAVLVIFMQYRYTPVVKANNSELSFLLLTSLTLCFLCALCFIGQPSYLTCMLRHVVFGISFVLCISCILVKTIVVIMAFRATMPGNNVMKWFGTAQQRGTVFLFTFIQSLICIIWLMVAPPIPARNTKYQNAKVILECDVGSLTGFSCLLGYIGLLACICFILAFLARNLPDTFNETKFITFSMLIFCAVWITFIPAYISSPGKYTVAVEIFAILASSFGLLFAIFAPKCYIIILKPERNSKRALMTDMAFLDSYSSSSKPFPKLAQYNAPTCHTDVAVIFVEEDGEPPAERDVCIYPIGNSCKQISTPNMNCDPMIYPLLLPYGDIGWHKDLQHIPDKRTTKRIRLTQCQFYAYRLAMRNTFSILHSSGKLFQKFVIDAYVKTESACLNYLRLHQQDLRVEQYKRLSDALQANA</sequence>
<feature type="transmembrane region" description="Helical" evidence="12">
    <location>
        <begin position="788"/>
        <end position="808"/>
    </location>
</feature>
<keyword evidence="4 12" id="KW-0812">Transmembrane</keyword>
<comment type="subcellular location">
    <subcellularLocation>
        <location evidence="1">Cell membrane</location>
        <topology evidence="1">Multi-pass membrane protein</topology>
    </subcellularLocation>
</comment>
<dbReference type="PROSITE" id="PS50259">
    <property type="entry name" value="G_PROTEIN_RECEP_F3_4"/>
    <property type="match status" value="1"/>
</dbReference>
<evidence type="ECO:0000313" key="16">
    <source>
        <dbReference type="Proteomes" id="UP000694620"/>
    </source>
</evidence>
<gene>
    <name evidence="15" type="primary">LOC114645377</name>
</gene>
<dbReference type="FunFam" id="3.40.50.2300:FF:000016">
    <property type="entry name" value="Taste 1 receptor member 2"/>
    <property type="match status" value="1"/>
</dbReference>
<dbReference type="CDD" id="cd15283">
    <property type="entry name" value="7tmC_V2R_pheromone"/>
    <property type="match status" value="1"/>
</dbReference>
<feature type="transmembrane region" description="Helical" evidence="12">
    <location>
        <begin position="751"/>
        <end position="776"/>
    </location>
</feature>
<evidence type="ECO:0000256" key="9">
    <source>
        <dbReference type="ARBA" id="ARBA00023170"/>
    </source>
</evidence>
<feature type="chain" id="PRO_5034109361" evidence="13">
    <location>
        <begin position="21"/>
        <end position="1024"/>
    </location>
</feature>
<evidence type="ECO:0000256" key="6">
    <source>
        <dbReference type="ARBA" id="ARBA00022989"/>
    </source>
</evidence>
<dbReference type="FunFam" id="3.40.50.2300:FF:000475">
    <property type="entry name" value="Olfactory receptor C family, g2"/>
    <property type="match status" value="1"/>
</dbReference>
<keyword evidence="11" id="KW-0807">Transducer</keyword>
<dbReference type="PANTHER" id="PTHR24061:SF418">
    <property type="entry name" value="C-FAMILY ODORANT RECEPTOR OLFCQ19-RELATED"/>
    <property type="match status" value="1"/>
</dbReference>
<evidence type="ECO:0000256" key="4">
    <source>
        <dbReference type="ARBA" id="ARBA00022692"/>
    </source>
</evidence>
<feature type="transmembrane region" description="Helical" evidence="12">
    <location>
        <begin position="709"/>
        <end position="731"/>
    </location>
</feature>
<dbReference type="PRINTS" id="PR01535">
    <property type="entry name" value="VOMERONASL2R"/>
</dbReference>
<feature type="domain" description="G-protein coupled receptors family 3 profile" evidence="14">
    <location>
        <begin position="594"/>
        <end position="858"/>
    </location>
</feature>
<feature type="transmembrane region" description="Helical" evidence="12">
    <location>
        <begin position="665"/>
        <end position="688"/>
    </location>
</feature>
<evidence type="ECO:0000256" key="3">
    <source>
        <dbReference type="ARBA" id="ARBA00022475"/>
    </source>
</evidence>
<dbReference type="SUPFAM" id="SSF53822">
    <property type="entry name" value="Periplasmic binding protein-like I"/>
    <property type="match status" value="1"/>
</dbReference>
<organism evidence="15 16">
    <name type="scientific">Erpetoichthys calabaricus</name>
    <name type="common">Rope fish</name>
    <name type="synonym">Calamoichthys calabaricus</name>
    <dbReference type="NCBI Taxonomy" id="27687"/>
    <lineage>
        <taxon>Eukaryota</taxon>
        <taxon>Metazoa</taxon>
        <taxon>Chordata</taxon>
        <taxon>Craniata</taxon>
        <taxon>Vertebrata</taxon>
        <taxon>Euteleostomi</taxon>
        <taxon>Actinopterygii</taxon>
        <taxon>Polypteriformes</taxon>
        <taxon>Polypteridae</taxon>
        <taxon>Erpetoichthys</taxon>
    </lineage>
</organism>
<accession>A0A8C4SEW5</accession>
<dbReference type="Pfam" id="PF00003">
    <property type="entry name" value="7tm_3"/>
    <property type="match status" value="1"/>
</dbReference>
<feature type="transmembrane region" description="Helical" evidence="12">
    <location>
        <begin position="593"/>
        <end position="619"/>
    </location>
</feature>
<dbReference type="InterPro" id="IPR001828">
    <property type="entry name" value="ANF_lig-bd_rcpt"/>
</dbReference>
<evidence type="ECO:0000256" key="8">
    <source>
        <dbReference type="ARBA" id="ARBA00023136"/>
    </source>
</evidence>
<keyword evidence="5 13" id="KW-0732">Signal</keyword>
<comment type="similarity">
    <text evidence="2">Belongs to the G-protein coupled receptor 3 family.</text>
</comment>
<reference evidence="15" key="3">
    <citation type="submission" date="2025-09" db="UniProtKB">
        <authorList>
            <consortium name="Ensembl"/>
        </authorList>
    </citation>
    <scope>IDENTIFICATION</scope>
</reference>
<dbReference type="InterPro" id="IPR000337">
    <property type="entry name" value="GPCR_3"/>
</dbReference>
<dbReference type="InterPro" id="IPR028082">
    <property type="entry name" value="Peripla_BP_I"/>
</dbReference>
<dbReference type="Gene3D" id="2.10.50.30">
    <property type="entry name" value="GPCR, family 3, nine cysteines domain"/>
    <property type="match status" value="1"/>
</dbReference>
<keyword evidence="6 12" id="KW-1133">Transmembrane helix</keyword>
<evidence type="ECO:0000313" key="15">
    <source>
        <dbReference type="Ensembl" id="ENSECRP00000016564.1"/>
    </source>
</evidence>
<protein>
    <submittedName>
        <fullName evidence="15">Extracellular calcium-sensing receptor-like</fullName>
    </submittedName>
</protein>
<keyword evidence="10" id="KW-0325">Glycoprotein</keyword>
<evidence type="ECO:0000256" key="1">
    <source>
        <dbReference type="ARBA" id="ARBA00004651"/>
    </source>
</evidence>
<dbReference type="Pfam" id="PF14214">
    <property type="entry name" value="Helitron_like_N"/>
    <property type="match status" value="1"/>
</dbReference>
<feature type="signal peptide" evidence="13">
    <location>
        <begin position="1"/>
        <end position="20"/>
    </location>
</feature>
<keyword evidence="9" id="KW-0675">Receptor</keyword>
<dbReference type="GO" id="GO:0004930">
    <property type="term" value="F:G protein-coupled receptor activity"/>
    <property type="evidence" value="ECO:0007669"/>
    <property type="project" value="UniProtKB-KW"/>
</dbReference>
<feature type="transmembrane region" description="Helical" evidence="12">
    <location>
        <begin position="820"/>
        <end position="843"/>
    </location>
</feature>
<evidence type="ECO:0000256" key="5">
    <source>
        <dbReference type="ARBA" id="ARBA00022729"/>
    </source>
</evidence>
<dbReference type="InterPro" id="IPR017979">
    <property type="entry name" value="GPCR_3_CS"/>
</dbReference>
<dbReference type="InterPro" id="IPR017978">
    <property type="entry name" value="GPCR_3_C"/>
</dbReference>
<evidence type="ECO:0000256" key="7">
    <source>
        <dbReference type="ARBA" id="ARBA00023040"/>
    </source>
</evidence>
<dbReference type="InterPro" id="IPR004073">
    <property type="entry name" value="GPCR_3_vmron_rcpt_2"/>
</dbReference>
<evidence type="ECO:0000256" key="13">
    <source>
        <dbReference type="SAM" id="SignalP"/>
    </source>
</evidence>
<reference evidence="15" key="1">
    <citation type="submission" date="2021-06" db="EMBL/GenBank/DDBJ databases">
        <authorList>
            <consortium name="Wellcome Sanger Institute Data Sharing"/>
        </authorList>
    </citation>
    <scope>NUCLEOTIDE SEQUENCE [LARGE SCALE GENOMIC DNA]</scope>
</reference>
<dbReference type="Pfam" id="PF01094">
    <property type="entry name" value="ANF_receptor"/>
    <property type="match status" value="1"/>
</dbReference>
<dbReference type="InterPro" id="IPR011500">
    <property type="entry name" value="GPCR_3_9-Cys_dom"/>
</dbReference>
<reference evidence="15" key="2">
    <citation type="submission" date="2025-08" db="UniProtKB">
        <authorList>
            <consortium name="Ensembl"/>
        </authorList>
    </citation>
    <scope>IDENTIFICATION</scope>
</reference>
<dbReference type="PANTHER" id="PTHR24061">
    <property type="entry name" value="CALCIUM-SENSING RECEPTOR-RELATED"/>
    <property type="match status" value="1"/>
</dbReference>
<dbReference type="Gene3D" id="3.40.50.2300">
    <property type="match status" value="2"/>
</dbReference>
<evidence type="ECO:0000256" key="11">
    <source>
        <dbReference type="ARBA" id="ARBA00023224"/>
    </source>
</evidence>
<name>A0A8C4SEW5_ERPCA</name>
<evidence type="ECO:0000256" key="2">
    <source>
        <dbReference type="ARBA" id="ARBA00007242"/>
    </source>
</evidence>
<dbReference type="AlphaFoldDB" id="A0A8C4SEW5"/>
<dbReference type="InterPro" id="IPR025476">
    <property type="entry name" value="Helitron_helicase-like"/>
</dbReference>
<dbReference type="InterPro" id="IPR000068">
    <property type="entry name" value="GPCR_3_Ca_sens_rcpt-rel"/>
</dbReference>
<dbReference type="PROSITE" id="PS00981">
    <property type="entry name" value="G_PROTEIN_RECEP_F3_3"/>
    <property type="match status" value="1"/>
</dbReference>
<dbReference type="CDD" id="cd06364">
    <property type="entry name" value="PBP1_CaSR"/>
    <property type="match status" value="1"/>
</dbReference>
<dbReference type="Proteomes" id="UP000694620">
    <property type="component" value="Chromosome 2"/>
</dbReference>
<keyword evidence="16" id="KW-1185">Reference proteome</keyword>
<keyword evidence="3" id="KW-1003">Cell membrane</keyword>
<evidence type="ECO:0000256" key="12">
    <source>
        <dbReference type="SAM" id="Phobius"/>
    </source>
</evidence>
<evidence type="ECO:0000259" key="14">
    <source>
        <dbReference type="PROSITE" id="PS50259"/>
    </source>
</evidence>
<dbReference type="FunFam" id="2.10.50.30:FF:000002">
    <property type="entry name" value="Vomeronasal 2 receptor, h1"/>
    <property type="match status" value="1"/>
</dbReference>
<dbReference type="PRINTS" id="PR00248">
    <property type="entry name" value="GPCRMGR"/>
</dbReference>
<dbReference type="GeneTree" id="ENSGT00940000162782"/>
<dbReference type="InterPro" id="IPR038550">
    <property type="entry name" value="GPCR_3_9-Cys_sf"/>
</dbReference>
<feature type="transmembrane region" description="Helical" evidence="12">
    <location>
        <begin position="631"/>
        <end position="653"/>
    </location>
</feature>
<dbReference type="GO" id="GO:0005886">
    <property type="term" value="C:plasma membrane"/>
    <property type="evidence" value="ECO:0007669"/>
    <property type="project" value="UniProtKB-SubCell"/>
</dbReference>